<dbReference type="PANTHER" id="PTHR46390">
    <property type="entry name" value="MANNOSE-1-PHOSPHATE GUANYLYLTRANSFERASE"/>
    <property type="match status" value="1"/>
</dbReference>
<accession>A0A011WV28</accession>
<dbReference type="PATRIC" id="fig|1341156.4.peg.537"/>
<proteinExistence type="predicted"/>
<dbReference type="PANTHER" id="PTHR46390:SF1">
    <property type="entry name" value="MANNOSE-1-PHOSPHATE GUANYLYLTRANSFERASE"/>
    <property type="match status" value="1"/>
</dbReference>
<gene>
    <name evidence="3" type="ORF">RASY3_04120</name>
</gene>
<dbReference type="AlphaFoldDB" id="A0A011WV28"/>
<dbReference type="Pfam" id="PF00483">
    <property type="entry name" value="NTP_transferase"/>
    <property type="match status" value="1"/>
</dbReference>
<evidence type="ECO:0000259" key="2">
    <source>
        <dbReference type="Pfam" id="PF07883"/>
    </source>
</evidence>
<dbReference type="RefSeq" id="WP_037285263.1">
    <property type="nucleotide sequence ID" value="NZ_JEOB01000001.1"/>
</dbReference>
<dbReference type="EMBL" id="JEOB01000001">
    <property type="protein sequence ID" value="EXM40865.1"/>
    <property type="molecule type" value="Genomic_DNA"/>
</dbReference>
<comment type="caution">
    <text evidence="3">The sequence shown here is derived from an EMBL/GenBank/DDBJ whole genome shotgun (WGS) entry which is preliminary data.</text>
</comment>
<evidence type="ECO:0000259" key="1">
    <source>
        <dbReference type="Pfam" id="PF00483"/>
    </source>
</evidence>
<dbReference type="InterPro" id="IPR005835">
    <property type="entry name" value="NTP_transferase_dom"/>
</dbReference>
<dbReference type="OrthoDB" id="9806359at2"/>
<keyword evidence="3" id="KW-0808">Transferase</keyword>
<dbReference type="GO" id="GO:0009298">
    <property type="term" value="P:GDP-mannose biosynthetic process"/>
    <property type="evidence" value="ECO:0007669"/>
    <property type="project" value="TreeGrafter"/>
</dbReference>
<dbReference type="SUPFAM" id="SSF51182">
    <property type="entry name" value="RmlC-like cupins"/>
    <property type="match status" value="1"/>
</dbReference>
<reference evidence="3 4" key="1">
    <citation type="submission" date="2013-06" db="EMBL/GenBank/DDBJ databases">
        <title>Rumen cellulosomics: divergent fiber-degrading strategies revealed by comparative genome-wide analysis of six Ruminococcal strains.</title>
        <authorList>
            <person name="Dassa B."/>
            <person name="Borovok I."/>
            <person name="Lamed R."/>
            <person name="Flint H."/>
            <person name="Yeoman C.J."/>
            <person name="White B."/>
            <person name="Bayer E.A."/>
        </authorList>
    </citation>
    <scope>NUCLEOTIDE SEQUENCE [LARGE SCALE GENOMIC DNA]</scope>
    <source>
        <strain evidence="3 4">SY3</strain>
    </source>
</reference>
<evidence type="ECO:0000313" key="3">
    <source>
        <dbReference type="EMBL" id="EXM40865.1"/>
    </source>
</evidence>
<dbReference type="Gene3D" id="2.60.120.10">
    <property type="entry name" value="Jelly Rolls"/>
    <property type="match status" value="1"/>
</dbReference>
<dbReference type="CDD" id="cd02213">
    <property type="entry name" value="cupin_PMI_typeII_C"/>
    <property type="match status" value="1"/>
</dbReference>
<organism evidence="3 4">
    <name type="scientific">Ruminococcus albus SY3</name>
    <dbReference type="NCBI Taxonomy" id="1341156"/>
    <lineage>
        <taxon>Bacteria</taxon>
        <taxon>Bacillati</taxon>
        <taxon>Bacillota</taxon>
        <taxon>Clostridia</taxon>
        <taxon>Eubacteriales</taxon>
        <taxon>Oscillospiraceae</taxon>
        <taxon>Ruminococcus</taxon>
    </lineage>
</organism>
<protein>
    <submittedName>
        <fullName evidence="3">Mannose-1-phosphate guanylyltransferase</fullName>
    </submittedName>
</protein>
<keyword evidence="4" id="KW-1185">Reference proteome</keyword>
<dbReference type="Proteomes" id="UP000021369">
    <property type="component" value="Unassembled WGS sequence"/>
</dbReference>
<dbReference type="Gene3D" id="3.90.550.10">
    <property type="entry name" value="Spore Coat Polysaccharide Biosynthesis Protein SpsA, Chain A"/>
    <property type="match status" value="1"/>
</dbReference>
<dbReference type="Pfam" id="PF07883">
    <property type="entry name" value="Cupin_2"/>
    <property type="match status" value="1"/>
</dbReference>
<keyword evidence="3" id="KW-0548">Nucleotidyltransferase</keyword>
<dbReference type="InterPro" id="IPR051161">
    <property type="entry name" value="Mannose-6P_isomerase_type2"/>
</dbReference>
<dbReference type="InterPro" id="IPR029044">
    <property type="entry name" value="Nucleotide-diphossugar_trans"/>
</dbReference>
<evidence type="ECO:0000313" key="4">
    <source>
        <dbReference type="Proteomes" id="UP000021369"/>
    </source>
</evidence>
<dbReference type="InterPro" id="IPR014710">
    <property type="entry name" value="RmlC-like_jellyroll"/>
</dbReference>
<feature type="domain" description="Nucleotidyl transferase" evidence="1">
    <location>
        <begin position="4"/>
        <end position="268"/>
    </location>
</feature>
<dbReference type="GO" id="GO:0004475">
    <property type="term" value="F:mannose-1-phosphate guanylyltransferase (GTP) activity"/>
    <property type="evidence" value="ECO:0007669"/>
    <property type="project" value="TreeGrafter"/>
</dbReference>
<dbReference type="InterPro" id="IPR013096">
    <property type="entry name" value="Cupin_2"/>
</dbReference>
<dbReference type="InterPro" id="IPR011051">
    <property type="entry name" value="RmlC_Cupin_sf"/>
</dbReference>
<feature type="domain" description="Cupin type-2" evidence="2">
    <location>
        <begin position="363"/>
        <end position="414"/>
    </location>
</feature>
<dbReference type="SUPFAM" id="SSF53448">
    <property type="entry name" value="Nucleotide-diphospho-sugar transferases"/>
    <property type="match status" value="1"/>
</dbReference>
<name>A0A011WV28_RUMAL</name>
<sequence length="443" mass="49635">MNIILLSGGSGKRLWPLSNDVQSKQFIRLFKNDNDEYESMLQRVYRQITSVSDAGITIATSRSQVSAIRNQLSDKVSVCIEPCRRDTFPAIALASAYLHDVQNVDMEECVIVCPVDPYVDNSYYECVKSLEAHVKKGDTNLTLMGIEPTYPSDKYGYIIPEAKDTVSTVRSFKEKPDKETAAGYLKQGALWNAGVFAFKLGYLINKVQEITGYTRYDELLENYETLEKISFDYAVVEKESSIKVVRYSGDWKDVGTWNMMAEVMADATKGDVTLDDTCENTQVVNELGIPVLCMGCHDMVIAVSGDGILVSDKERSGYMKPYVEKIAGDVHFAEKSWGTYTVINTEPEAMTVKIKLFAGNNMNYHSHNYRDEVWTVLSGEGRVVIDDKVIPVKQGDTVSAKAGVKHMIIADTDMSIIEVQMGKEISRKDKIIYESEYGKGKKK</sequence>